<sequence>MKFIIIILSLVSSLNICAQKNHRLLEVDHLGSIYTIDGNELKKFSSEKVLISNYSDALLGDITSIDVSNPLRLLLFYKEFNQLLYLDQTLTPISDPIDLYTYSDNETQLCCEASSGGFWIFNKDDNQAFRISKQGEILNKSSLLSPYIKDISPSKMSDFHDKLYFLIPSKGLLILNKFGQFFQQIPLIGISDFCFTNQDLLYLKNKTWFAYKPQAKTDSIVFEMQSPNSRQSKIQANRVYIFYGDQISIKKLKH</sequence>
<gene>
    <name evidence="1" type="ORF">DWB61_01180</name>
</gene>
<evidence type="ECO:0008006" key="3">
    <source>
        <dbReference type="Google" id="ProtNLM"/>
    </source>
</evidence>
<reference evidence="1 2" key="1">
    <citation type="submission" date="2018-07" db="EMBL/GenBank/DDBJ databases">
        <title>Draft genome sequence of Ancylomarina sp. M1P.</title>
        <authorList>
            <person name="Yadav S."/>
            <person name="Villanueva L."/>
            <person name="Damste J.S.S."/>
        </authorList>
    </citation>
    <scope>NUCLEOTIDE SEQUENCE [LARGE SCALE GENOMIC DNA]</scope>
    <source>
        <strain evidence="1 2">M1P</strain>
    </source>
</reference>
<accession>A0A425Y878</accession>
<comment type="caution">
    <text evidence="1">The sequence shown here is derived from an EMBL/GenBank/DDBJ whole genome shotgun (WGS) entry which is preliminary data.</text>
</comment>
<proteinExistence type="predicted"/>
<dbReference type="OrthoDB" id="1116010at2"/>
<dbReference type="AlphaFoldDB" id="A0A425Y878"/>
<dbReference type="Proteomes" id="UP000285794">
    <property type="component" value="Unassembled WGS sequence"/>
</dbReference>
<dbReference type="EMBL" id="QQWG01000001">
    <property type="protein sequence ID" value="RRG24658.1"/>
    <property type="molecule type" value="Genomic_DNA"/>
</dbReference>
<evidence type="ECO:0000313" key="2">
    <source>
        <dbReference type="Proteomes" id="UP000285794"/>
    </source>
</evidence>
<dbReference type="RefSeq" id="WP_125029063.1">
    <property type="nucleotide sequence ID" value="NZ_JAPXVP010000001.1"/>
</dbReference>
<organism evidence="1 2">
    <name type="scientific">Ancylomarina euxinus</name>
    <dbReference type="NCBI Taxonomy" id="2283627"/>
    <lineage>
        <taxon>Bacteria</taxon>
        <taxon>Pseudomonadati</taxon>
        <taxon>Bacteroidota</taxon>
        <taxon>Bacteroidia</taxon>
        <taxon>Marinilabiliales</taxon>
        <taxon>Marinifilaceae</taxon>
        <taxon>Ancylomarina</taxon>
    </lineage>
</organism>
<keyword evidence="2" id="KW-1185">Reference proteome</keyword>
<protein>
    <recommendedName>
        <fullName evidence="3">WG repeat-containing protein</fullName>
    </recommendedName>
</protein>
<evidence type="ECO:0000313" key="1">
    <source>
        <dbReference type="EMBL" id="RRG24658.1"/>
    </source>
</evidence>
<name>A0A425Y878_9BACT</name>